<evidence type="ECO:0000256" key="6">
    <source>
        <dbReference type="ARBA" id="ARBA00023163"/>
    </source>
</evidence>
<evidence type="ECO:0000256" key="1">
    <source>
        <dbReference type="ARBA" id="ARBA00004173"/>
    </source>
</evidence>
<dbReference type="GO" id="GO:0003697">
    <property type="term" value="F:single-stranded DNA binding"/>
    <property type="evidence" value="ECO:0007669"/>
    <property type="project" value="InterPro"/>
</dbReference>
<evidence type="ECO:0000256" key="7">
    <source>
        <dbReference type="ARBA" id="ARBA00023274"/>
    </source>
</evidence>
<dbReference type="InterPro" id="IPR024629">
    <property type="entry name" value="Ribosomal_mL67"/>
</dbReference>
<gene>
    <name evidence="9" type="ORF">EJ06DRAFT_550834</name>
</gene>
<dbReference type="GO" id="GO:1990904">
    <property type="term" value="C:ribonucleoprotein complex"/>
    <property type="evidence" value="ECO:0007669"/>
    <property type="project" value="UniProtKB-KW"/>
</dbReference>
<keyword evidence="3" id="KW-0689">Ribosomal protein</keyword>
<organism evidence="9 10">
    <name type="scientific">Trichodelitschia bisporula</name>
    <dbReference type="NCBI Taxonomy" id="703511"/>
    <lineage>
        <taxon>Eukaryota</taxon>
        <taxon>Fungi</taxon>
        <taxon>Dikarya</taxon>
        <taxon>Ascomycota</taxon>
        <taxon>Pezizomycotina</taxon>
        <taxon>Dothideomycetes</taxon>
        <taxon>Dothideomycetes incertae sedis</taxon>
        <taxon>Phaeotrichales</taxon>
        <taxon>Phaeotrichaceae</taxon>
        <taxon>Trichodelitschia</taxon>
    </lineage>
</organism>
<evidence type="ECO:0000313" key="10">
    <source>
        <dbReference type="Proteomes" id="UP000799640"/>
    </source>
</evidence>
<keyword evidence="6" id="KW-0804">Transcription</keyword>
<dbReference type="PANTHER" id="PTHR28184">
    <property type="entry name" value="MITOCHONDRIAL HOMOLOGOUS RECOMBINATION PROTEIN 1"/>
    <property type="match status" value="1"/>
</dbReference>
<dbReference type="GO" id="GO:0003735">
    <property type="term" value="F:structural constituent of ribosome"/>
    <property type="evidence" value="ECO:0007669"/>
    <property type="project" value="TreeGrafter"/>
</dbReference>
<comment type="subcellular location">
    <subcellularLocation>
        <location evidence="1">Mitochondrion</location>
    </subcellularLocation>
</comment>
<proteinExistence type="inferred from homology"/>
<dbReference type="GO" id="GO:0005840">
    <property type="term" value="C:ribosome"/>
    <property type="evidence" value="ECO:0007669"/>
    <property type="project" value="UniProtKB-KW"/>
</dbReference>
<evidence type="ECO:0000256" key="8">
    <source>
        <dbReference type="ARBA" id="ARBA00035185"/>
    </source>
</evidence>
<keyword evidence="10" id="KW-1185">Reference proteome</keyword>
<dbReference type="OrthoDB" id="5333655at2759"/>
<evidence type="ECO:0000256" key="4">
    <source>
        <dbReference type="ARBA" id="ARBA00023015"/>
    </source>
</evidence>
<evidence type="ECO:0000313" key="9">
    <source>
        <dbReference type="EMBL" id="KAF2397872.1"/>
    </source>
</evidence>
<evidence type="ECO:0000256" key="3">
    <source>
        <dbReference type="ARBA" id="ARBA00022980"/>
    </source>
</evidence>
<accession>A0A6G1HPF3</accession>
<evidence type="ECO:0000256" key="2">
    <source>
        <dbReference type="ARBA" id="ARBA00010741"/>
    </source>
</evidence>
<name>A0A6G1HPF3_9PEZI</name>
<dbReference type="AlphaFoldDB" id="A0A6G1HPF3"/>
<dbReference type="Pfam" id="PF12829">
    <property type="entry name" value="Mhr1"/>
    <property type="match status" value="1"/>
</dbReference>
<reference evidence="9" key="1">
    <citation type="journal article" date="2020" name="Stud. Mycol.">
        <title>101 Dothideomycetes genomes: a test case for predicting lifestyles and emergence of pathogens.</title>
        <authorList>
            <person name="Haridas S."/>
            <person name="Albert R."/>
            <person name="Binder M."/>
            <person name="Bloem J."/>
            <person name="Labutti K."/>
            <person name="Salamov A."/>
            <person name="Andreopoulos B."/>
            <person name="Baker S."/>
            <person name="Barry K."/>
            <person name="Bills G."/>
            <person name="Bluhm B."/>
            <person name="Cannon C."/>
            <person name="Castanera R."/>
            <person name="Culley D."/>
            <person name="Daum C."/>
            <person name="Ezra D."/>
            <person name="Gonzalez J."/>
            <person name="Henrissat B."/>
            <person name="Kuo A."/>
            <person name="Liang C."/>
            <person name="Lipzen A."/>
            <person name="Lutzoni F."/>
            <person name="Magnuson J."/>
            <person name="Mondo S."/>
            <person name="Nolan M."/>
            <person name="Ohm R."/>
            <person name="Pangilinan J."/>
            <person name="Park H.-J."/>
            <person name="Ramirez L."/>
            <person name="Alfaro M."/>
            <person name="Sun H."/>
            <person name="Tritt A."/>
            <person name="Yoshinaga Y."/>
            <person name="Zwiers L.-H."/>
            <person name="Turgeon B."/>
            <person name="Goodwin S."/>
            <person name="Spatafora J."/>
            <person name="Crous P."/>
            <person name="Grigoriev I."/>
        </authorList>
    </citation>
    <scope>NUCLEOTIDE SEQUENCE</scope>
    <source>
        <strain evidence="9">CBS 262.69</strain>
    </source>
</reference>
<keyword evidence="5" id="KW-0496">Mitochondrion</keyword>
<protein>
    <recommendedName>
        <fullName evidence="8">Large ribosomal subunit protein mL67</fullName>
    </recommendedName>
</protein>
<dbReference type="GO" id="GO:0000150">
    <property type="term" value="F:DNA strand exchange activity"/>
    <property type="evidence" value="ECO:0007669"/>
    <property type="project" value="InterPro"/>
</dbReference>
<keyword evidence="7" id="KW-0687">Ribonucleoprotein</keyword>
<dbReference type="PANTHER" id="PTHR28184:SF1">
    <property type="entry name" value="LARGE RIBOSOMAL SUBUNIT PROTEIN ML67"/>
    <property type="match status" value="1"/>
</dbReference>
<dbReference type="Proteomes" id="UP000799640">
    <property type="component" value="Unassembled WGS sequence"/>
</dbReference>
<sequence>MAVEKAFWKTKMPWYTHGQAIYLYTHIHTNQVVYSLTRAMDNTRTLKQLTFYGKKTVPAALRRDVWRPYAVVSLPRALQPVGLSTYHYLREFRTLRDYCWTWTPPPDSEHPTALPSRKDRSRWLMDQRATSVADLAAALTRALRVRSHEPARMRHQRAQDRRAWAELQAWAKRAESEELAIVEKRLAGLVKEMKGSTDRPRAERRVREVRARRNRLVRAREALAYVDGKPAERRDRWSKTMRVLIAKRAWGYPAEEVTEEQMAEAVVDSEDGVIPPAPYEPVRPWTENEEDMEAAVQAQTAAEEAGQAEADAAPEPTVPENAIRIKWTDLRDAEYAAEWPASVYHEWMGIMTRRTRRFTAPKPKWPPVLEIKGKREKRERVDGEGKVEKVDVERKMPVEEEKKGVLGWIKSKVGKEERV</sequence>
<dbReference type="GO" id="GO:0005739">
    <property type="term" value="C:mitochondrion"/>
    <property type="evidence" value="ECO:0007669"/>
    <property type="project" value="UniProtKB-SubCell"/>
</dbReference>
<comment type="similarity">
    <text evidence="2">Belongs to the mitochondrion-specific ribosomal protein mL67 family.</text>
</comment>
<keyword evidence="4" id="KW-0805">Transcription regulation</keyword>
<evidence type="ECO:0000256" key="5">
    <source>
        <dbReference type="ARBA" id="ARBA00023128"/>
    </source>
</evidence>
<dbReference type="EMBL" id="ML996702">
    <property type="protein sequence ID" value="KAF2397872.1"/>
    <property type="molecule type" value="Genomic_DNA"/>
</dbReference>